<dbReference type="GO" id="GO:0016491">
    <property type="term" value="F:oxidoreductase activity"/>
    <property type="evidence" value="ECO:0007669"/>
    <property type="project" value="InterPro"/>
</dbReference>
<sequence>MAGPFASASGVRRIIEAAIAAPSVHNTQPWLFHHLKNSVTVYADLRRQLPVADPRGRCLGISCGAALFNMRLAIRMTGHQARVLPLPAPRGAPDLLAVVRAVQGEAPSQEERQLHAMIPRRRTNRFPFDGSPLPVKAVDDLVDAAGREGATLVMLDSRVAREVLGMVAAADRALSRDDAHRRELSRWTGDGTRADGIPRHAFGPRPECAELPLRDFSLGEGGEVARFEGDPQIAALFTRGDGPRDWLAAGQALQRVLLTATAQGVSASLLSQPLDLADQGHGDEPAGTLGYLQMLLRLGYGPPVPAVPRRPLHEVFNTRS</sequence>
<dbReference type="NCBIfam" id="NF047509">
    <property type="entry name" value="Rv3131_FMN_oxido"/>
    <property type="match status" value="1"/>
</dbReference>
<dbReference type="PANTHER" id="PTHR23026">
    <property type="entry name" value="NADPH NITROREDUCTASE"/>
    <property type="match status" value="1"/>
</dbReference>
<dbReference type="InterPro" id="IPR050627">
    <property type="entry name" value="Nitroreductase/BluB"/>
</dbReference>
<comment type="caution">
    <text evidence="1">The sequence shown here is derived from an EMBL/GenBank/DDBJ whole genome shotgun (WGS) entry which is preliminary data.</text>
</comment>
<proteinExistence type="predicted"/>
<dbReference type="InterPro" id="IPR000415">
    <property type="entry name" value="Nitroreductase-like"/>
</dbReference>
<dbReference type="Gene3D" id="3.40.109.10">
    <property type="entry name" value="NADH Oxidase"/>
    <property type="match status" value="2"/>
</dbReference>
<name>A0A7Y6IDM9_9ACTN</name>
<dbReference type="PANTHER" id="PTHR23026:SF123">
    <property type="entry name" value="NAD(P)H NITROREDUCTASE RV3131-RELATED"/>
    <property type="match status" value="1"/>
</dbReference>
<dbReference type="SUPFAM" id="SSF55469">
    <property type="entry name" value="FMN-dependent nitroreductase-like"/>
    <property type="match status" value="2"/>
</dbReference>
<accession>A0A7Y6IDM9</accession>
<gene>
    <name evidence="1" type="ORF">HTZ77_30405</name>
</gene>
<protein>
    <recommendedName>
        <fullName evidence="3">Nitroreductase</fullName>
    </recommendedName>
</protein>
<evidence type="ECO:0000313" key="1">
    <source>
        <dbReference type="EMBL" id="NUW35708.1"/>
    </source>
</evidence>
<evidence type="ECO:0000313" key="2">
    <source>
        <dbReference type="Proteomes" id="UP000586042"/>
    </source>
</evidence>
<reference evidence="1 2" key="1">
    <citation type="submission" date="2020-06" db="EMBL/GenBank/DDBJ databases">
        <title>Nonomuraea sp. SMC257, a novel actinomycete isolated from soil.</title>
        <authorList>
            <person name="Chanama M."/>
        </authorList>
    </citation>
    <scope>NUCLEOTIDE SEQUENCE [LARGE SCALE GENOMIC DNA]</scope>
    <source>
        <strain evidence="1 2">SMC257</strain>
    </source>
</reference>
<keyword evidence="2" id="KW-1185">Reference proteome</keyword>
<evidence type="ECO:0008006" key="3">
    <source>
        <dbReference type="Google" id="ProtNLM"/>
    </source>
</evidence>
<organism evidence="1 2">
    <name type="scientific">Nonomuraea montanisoli</name>
    <dbReference type="NCBI Taxonomy" id="2741721"/>
    <lineage>
        <taxon>Bacteria</taxon>
        <taxon>Bacillati</taxon>
        <taxon>Actinomycetota</taxon>
        <taxon>Actinomycetes</taxon>
        <taxon>Streptosporangiales</taxon>
        <taxon>Streptosporangiaceae</taxon>
        <taxon>Nonomuraea</taxon>
    </lineage>
</organism>
<dbReference type="EMBL" id="JABWGN010000012">
    <property type="protein sequence ID" value="NUW35708.1"/>
    <property type="molecule type" value="Genomic_DNA"/>
</dbReference>
<dbReference type="Proteomes" id="UP000586042">
    <property type="component" value="Unassembled WGS sequence"/>
</dbReference>
<dbReference type="AlphaFoldDB" id="A0A7Y6IDM9"/>